<dbReference type="InterPro" id="IPR013783">
    <property type="entry name" value="Ig-like_fold"/>
</dbReference>
<reference evidence="5" key="1">
    <citation type="submission" date="2015-08" db="EMBL/GenBank/DDBJ databases">
        <title>Candidatus Bacteriodes Periocalifornicus.</title>
        <authorList>
            <person name="McLean J.S."/>
            <person name="Kelley S."/>
        </authorList>
    </citation>
    <scope>NUCLEOTIDE SEQUENCE [LARGE SCALE GENOMIC DNA]</scope>
    <source>
        <strain evidence="5">12B</strain>
    </source>
</reference>
<dbReference type="PANTHER" id="PTHR40094">
    <property type="entry name" value="ALPHA-2-MACROGLOBULIN HOMOLOG"/>
    <property type="match status" value="1"/>
</dbReference>
<keyword evidence="6" id="KW-1185">Reference proteome</keyword>
<dbReference type="InterPro" id="IPR001599">
    <property type="entry name" value="Macroglobln_a2"/>
</dbReference>
<dbReference type="InterPro" id="IPR051802">
    <property type="entry name" value="YfhM-like"/>
</dbReference>
<gene>
    <name evidence="5" type="ORF">AL399_09080</name>
</gene>
<dbReference type="Gene3D" id="1.50.10.20">
    <property type="match status" value="1"/>
</dbReference>
<keyword evidence="2" id="KW-0472">Membrane</keyword>
<comment type="similarity">
    <text evidence="1">Belongs to the protease inhibitor I39 (alpha-2-macroglobulin) family. Bacterial alpha-2-macroglobulin subfamily.</text>
</comment>
<sequence length="1707" mass="189304">MERIFSLSKKQLRWLGIGVGAAVLLAAFILTIVLYRGSGRGRRLMAGVDFQPYISAYTSGIISRQSTVQVVFTRDLATPDQVGKEASSALLKVSPKVKGELVWANARTLEYVPTQGLQSGENYEVTVRLDKLFDAVPKEAKEFIFNFQTIKQQVDFTDIYYYTTKADGEGRGHIRGTLSTADVADVESVTNGILIKQDGKRIPVTVEMGEGERDFHFSSDVVTVGDDDIIYSFEGKALGCDDLDAEQFPGLPANSDFYAMDGAVIYDGAQCFRVQFSKPLDPNQNFKGLVYTSEPVDLRVRVDGNMLYIYPAENLEGTYTFNVDRAVRSASGSQMTSSFSMKQDFRAGKPEVSFLQEGAILPATGAITIPFRATALKAVDVYVYQIFESNIAQFFQINSYNRAYELHRVGKLILRKTVRLGDLSRGVEGVYALDLSPLVQLQPGAIYRVGLGMRKELAITKCNDGQENEDFVDCSELPEPDEDGDIYYYGDYDYDWDERNNPCHSYYYRYRGVEWKNIVVSNIGLIAKRGGESILRVYTTSLTDSKPMQDVEVQLLNYQLQLLGQGTSDGDGAVSIEYPRDEKPFLVVAKHGQQRSYLPVREYDGLSYSTFDVNGATLQGGLQGFIYGDRGVWRPGDSIFLTLMLEDREAVLPAGHPIEFSLYDTDGKRMARKVLTSNEFNVYTFATATRSDAPTGFYRAEAKVGNARFSKSVRVETIKPNRLKINLDFDYDILEADRENPLRLSSRWLHGSPARNLKADLEVVFNARHTSFKGYEDYEFNDVTAPFRTVRQTLLETHLSDDGVAVASPRFADVRGANGMLNATFNARVYEEGGGYSFASFSKPFSPFSSYVGLLVPKSDNYYVETDKDQKFKLVTVDKEGHPEGNIPLSVQVYKLAWGWWWEHDDESLASYLDSRSTELIKEIDDLSTDGSGKAEFPVQINYPNWGRYLVRVRDRNSGHVASQVVFWDWPASRERGIDRSQGSSTVLGITCDKASYEVGQKAELSVPTPAGGSLLVSVEDGATVLNSFWIEAKEGQTSFKLDITDRMAPNVYCNVTLLQPYGQTANDLPLRMYGVVPLMVENPKSHLHPVILVPKEVRPDAKVELTVKEEDGRPMAFTLAVVDEGLLDITAFKTPKPWDYFYARRALGVETMDLFEEVIGAYAGRINSILSIGGGDGMELNADEEKANDPLANRFQPVVRFFGPYNLEAGKKQKISFQMPSYIGSVRIMAVASGKQNAYGHAEQTMAVRNPLMVQATLPRVLSIGEQLDVPITVFTTTDKISSVEVKVEVSGGLQSVGETTKRVGFSKAGDQTILFPVRVAQQVGRGTVKVTAKGGGETASATVQIGVRNPYARIQATVAKSVAAGKQIALGGPKLGMLSEGEGRIEVSNLPVIAIGEHMSYIEQYPYTCLEQRTSQAMARMLYPEAVKVSNERRDSITEQVNAFLSTLAQNQLPNGGFSLWQNTSTPHFWATTYVGHFMLLAKEMGYKISPSILSKWAQFQERTAREWSIEKSYDNSALQQAYRLYTLALAGKPQMGAMNRLRELANLPSNARWRLAAAYLVAGNKKAAEDLVGSASTDVKPYSNDAWCFGSQLRDQAMLLEALTLMKRFDQGLTLLQTMANRLASDSWISTQEIGFSLLAYYKFAQATKANQGNVEGEVKIGSNTYGVSTVTSNFVLPFTLPANGLPQCLFTNKAKGTLFVSLT</sequence>
<dbReference type="Pfam" id="PF07703">
    <property type="entry name" value="A2M_BRD"/>
    <property type="match status" value="1"/>
</dbReference>
<feature type="non-terminal residue" evidence="5">
    <location>
        <position position="1707"/>
    </location>
</feature>
<evidence type="ECO:0000313" key="5">
    <source>
        <dbReference type="EMBL" id="KQM08119.1"/>
    </source>
</evidence>
<evidence type="ECO:0000256" key="1">
    <source>
        <dbReference type="ARBA" id="ARBA00010556"/>
    </source>
</evidence>
<dbReference type="InterPro" id="IPR002890">
    <property type="entry name" value="MG2"/>
</dbReference>
<dbReference type="GO" id="GO:0004866">
    <property type="term" value="F:endopeptidase inhibitor activity"/>
    <property type="evidence" value="ECO:0007669"/>
    <property type="project" value="InterPro"/>
</dbReference>
<dbReference type="Gene3D" id="2.60.40.1930">
    <property type="match status" value="1"/>
</dbReference>
<feature type="domain" description="Alpha-2-macroglobulin" evidence="4">
    <location>
        <begin position="1199"/>
        <end position="1289"/>
    </location>
</feature>
<dbReference type="InterPro" id="IPR041203">
    <property type="entry name" value="Bact_A2M_MG5"/>
</dbReference>
<evidence type="ECO:0000256" key="2">
    <source>
        <dbReference type="SAM" id="Phobius"/>
    </source>
</evidence>
<dbReference type="SUPFAM" id="SSF48239">
    <property type="entry name" value="Terpenoid cyclases/Protein prenyltransferases"/>
    <property type="match status" value="1"/>
</dbReference>
<keyword evidence="2" id="KW-1133">Transmembrane helix</keyword>
<proteinExistence type="inferred from homology"/>
<dbReference type="SMART" id="SM01360">
    <property type="entry name" value="A2M"/>
    <property type="match status" value="1"/>
</dbReference>
<dbReference type="InterPro" id="IPR011625">
    <property type="entry name" value="A2M_N_BRD"/>
</dbReference>
<comment type="caution">
    <text evidence="5">The sequence shown here is derived from an EMBL/GenBank/DDBJ whole genome shotgun (WGS) entry which is preliminary data.</text>
</comment>
<dbReference type="Gene3D" id="2.60.40.3710">
    <property type="match status" value="1"/>
</dbReference>
<dbReference type="InterPro" id="IPR041462">
    <property type="entry name" value="Bact_A2M_MG6"/>
</dbReference>
<evidence type="ECO:0000259" key="4">
    <source>
        <dbReference type="SMART" id="SM01360"/>
    </source>
</evidence>
<keyword evidence="2" id="KW-0812">Transmembrane</keyword>
<dbReference type="STRING" id="1702214.AL399_09080"/>
<dbReference type="InterPro" id="IPR021868">
    <property type="entry name" value="Alpha_2_Macroglob_MG3"/>
</dbReference>
<name>A0A0Q4B6A1_9BACT</name>
<accession>A0A0Q4B6A1</accession>
<dbReference type="PANTHER" id="PTHR40094:SF1">
    <property type="entry name" value="UBIQUITIN DOMAIN-CONTAINING PROTEIN"/>
    <property type="match status" value="1"/>
</dbReference>
<evidence type="ECO:0000313" key="6">
    <source>
        <dbReference type="Proteomes" id="UP000054172"/>
    </source>
</evidence>
<dbReference type="Pfam" id="PF17972">
    <property type="entry name" value="bMG5"/>
    <property type="match status" value="1"/>
</dbReference>
<dbReference type="Gene3D" id="2.60.40.10">
    <property type="entry name" value="Immunoglobulins"/>
    <property type="match status" value="1"/>
</dbReference>
<dbReference type="Pfam" id="PF01835">
    <property type="entry name" value="MG2"/>
    <property type="match status" value="1"/>
</dbReference>
<protein>
    <recommendedName>
        <fullName evidence="7">Alpha-2-macroglobulin domain-containing protein</fullName>
    </recommendedName>
</protein>
<organism evidence="5 6">
    <name type="scientific">Candidatus [Bacteroides] periocalifornicus</name>
    <dbReference type="NCBI Taxonomy" id="1702214"/>
    <lineage>
        <taxon>Bacteria</taxon>
        <taxon>Pseudomonadati</taxon>
        <taxon>Bacteroidota</taxon>
    </lineage>
</organism>
<dbReference type="Pfam" id="PF11974">
    <property type="entry name" value="bMG3"/>
    <property type="match status" value="1"/>
</dbReference>
<evidence type="ECO:0000259" key="3">
    <source>
        <dbReference type="SMART" id="SM01359"/>
    </source>
</evidence>
<feature type="transmembrane region" description="Helical" evidence="2">
    <location>
        <begin position="12"/>
        <end position="35"/>
    </location>
</feature>
<evidence type="ECO:0008006" key="7">
    <source>
        <dbReference type="Google" id="ProtNLM"/>
    </source>
</evidence>
<dbReference type="EMBL" id="LIIK01000069">
    <property type="protein sequence ID" value="KQM08119.1"/>
    <property type="molecule type" value="Genomic_DNA"/>
</dbReference>
<dbReference type="CDD" id="cd02891">
    <property type="entry name" value="A2M_like"/>
    <property type="match status" value="1"/>
</dbReference>
<dbReference type="InterPro" id="IPR008930">
    <property type="entry name" value="Terpenoid_cyclase/PrenylTrfase"/>
</dbReference>
<dbReference type="PATRIC" id="fig|1702214.3.peg.1249"/>
<dbReference type="Pfam" id="PF17962">
    <property type="entry name" value="bMG6"/>
    <property type="match status" value="1"/>
</dbReference>
<dbReference type="Pfam" id="PF00207">
    <property type="entry name" value="A2M"/>
    <property type="match status" value="1"/>
</dbReference>
<feature type="domain" description="Alpha-2-macroglobulin bait region" evidence="3">
    <location>
        <begin position="988"/>
        <end position="1130"/>
    </location>
</feature>
<dbReference type="Proteomes" id="UP000054172">
    <property type="component" value="Unassembled WGS sequence"/>
</dbReference>
<dbReference type="SMART" id="SM01359">
    <property type="entry name" value="A2M_N_2"/>
    <property type="match status" value="1"/>
</dbReference>